<dbReference type="EMBL" id="JXTC01000062">
    <property type="protein sequence ID" value="PON92754.1"/>
    <property type="molecule type" value="Genomic_DNA"/>
</dbReference>
<name>A0A2P5F4R3_TREOI</name>
<reference evidence="3" key="1">
    <citation type="submission" date="2016-06" db="EMBL/GenBank/DDBJ databases">
        <title>Parallel loss of symbiosis genes in relatives of nitrogen-fixing non-legume Parasponia.</title>
        <authorList>
            <person name="Van Velzen R."/>
            <person name="Holmer R."/>
            <person name="Bu F."/>
            <person name="Rutten L."/>
            <person name="Van Zeijl A."/>
            <person name="Liu W."/>
            <person name="Santuari L."/>
            <person name="Cao Q."/>
            <person name="Sharma T."/>
            <person name="Shen D."/>
            <person name="Roswanjaya Y."/>
            <person name="Wardhani T."/>
            <person name="Kalhor M.S."/>
            <person name="Jansen J."/>
            <person name="Van den Hoogen J."/>
            <person name="Gungor B."/>
            <person name="Hartog M."/>
            <person name="Hontelez J."/>
            <person name="Verver J."/>
            <person name="Yang W.-C."/>
            <person name="Schijlen E."/>
            <person name="Repin R."/>
            <person name="Schilthuizen M."/>
            <person name="Schranz E."/>
            <person name="Heidstra R."/>
            <person name="Miyata K."/>
            <person name="Fedorova E."/>
            <person name="Kohlen W."/>
            <person name="Bisseling T."/>
            <person name="Smit S."/>
            <person name="Geurts R."/>
        </authorList>
    </citation>
    <scope>NUCLEOTIDE SEQUENCE [LARGE SCALE GENOMIC DNA]</scope>
    <source>
        <strain evidence="3">cv. RG33-2</strain>
    </source>
</reference>
<dbReference type="STRING" id="63057.A0A2P5F4R3"/>
<evidence type="ECO:0000313" key="3">
    <source>
        <dbReference type="Proteomes" id="UP000237000"/>
    </source>
</evidence>
<accession>A0A2P5F4R3</accession>
<evidence type="ECO:0000313" key="2">
    <source>
        <dbReference type="EMBL" id="PON92754.1"/>
    </source>
</evidence>
<keyword evidence="1" id="KW-0472">Membrane</keyword>
<gene>
    <name evidence="2" type="ORF">TorRG33x02_113520</name>
</gene>
<comment type="caution">
    <text evidence="2">The sequence shown here is derived from an EMBL/GenBank/DDBJ whole genome shotgun (WGS) entry which is preliminary data.</text>
</comment>
<feature type="transmembrane region" description="Helical" evidence="1">
    <location>
        <begin position="158"/>
        <end position="175"/>
    </location>
</feature>
<dbReference type="InParanoid" id="A0A2P5F4R3"/>
<dbReference type="OrthoDB" id="1161357at2759"/>
<organism evidence="2 3">
    <name type="scientific">Trema orientale</name>
    <name type="common">Charcoal tree</name>
    <name type="synonym">Celtis orientalis</name>
    <dbReference type="NCBI Taxonomy" id="63057"/>
    <lineage>
        <taxon>Eukaryota</taxon>
        <taxon>Viridiplantae</taxon>
        <taxon>Streptophyta</taxon>
        <taxon>Embryophyta</taxon>
        <taxon>Tracheophyta</taxon>
        <taxon>Spermatophyta</taxon>
        <taxon>Magnoliopsida</taxon>
        <taxon>eudicotyledons</taxon>
        <taxon>Gunneridae</taxon>
        <taxon>Pentapetalae</taxon>
        <taxon>rosids</taxon>
        <taxon>fabids</taxon>
        <taxon>Rosales</taxon>
        <taxon>Cannabaceae</taxon>
        <taxon>Trema</taxon>
    </lineage>
</organism>
<proteinExistence type="predicted"/>
<dbReference type="AlphaFoldDB" id="A0A2P5F4R3"/>
<keyword evidence="1" id="KW-0812">Transmembrane</keyword>
<protein>
    <submittedName>
        <fullName evidence="2">Uncharacterized protein</fullName>
    </submittedName>
</protein>
<feature type="transmembrane region" description="Helical" evidence="1">
    <location>
        <begin position="115"/>
        <end position="146"/>
    </location>
</feature>
<keyword evidence="1" id="KW-1133">Transmembrane helix</keyword>
<evidence type="ECO:0000256" key="1">
    <source>
        <dbReference type="SAM" id="Phobius"/>
    </source>
</evidence>
<sequence length="203" mass="23118">MQAEDQQSWRIEVRAKAKNFDFKLRAANIKPIHRLSVLLKLPRFFLTVNSESADSVSPSQTRGALLPRFLRIAAKIRSRWAKNRPIAAKKPSNCRKPEAKFARNRLQKYAKEEPISFGSLLVIIIGFVFQKGIVMFMSGFVFLTHIGLVMKKFEARKLWLLVVASALAGFLVVDLSRLSSYINFTEASSNFVWNPWKFAGSLI</sequence>
<keyword evidence="3" id="KW-1185">Reference proteome</keyword>
<dbReference type="Proteomes" id="UP000237000">
    <property type="component" value="Unassembled WGS sequence"/>
</dbReference>